<organism evidence="1 2">
    <name type="scientific">Flectobacillus roseus</name>
    <dbReference type="NCBI Taxonomy" id="502259"/>
    <lineage>
        <taxon>Bacteria</taxon>
        <taxon>Pseudomonadati</taxon>
        <taxon>Bacteroidota</taxon>
        <taxon>Cytophagia</taxon>
        <taxon>Cytophagales</taxon>
        <taxon>Flectobacillaceae</taxon>
        <taxon>Flectobacillus</taxon>
    </lineage>
</organism>
<comment type="caution">
    <text evidence="1">The sequence shown here is derived from an EMBL/GenBank/DDBJ whole genome shotgun (WGS) entry which is preliminary data.</text>
</comment>
<dbReference type="PROSITE" id="PS51257">
    <property type="entry name" value="PROKAR_LIPOPROTEIN"/>
    <property type="match status" value="1"/>
</dbReference>
<sequence>MKKLTFGIGLLALITGLQSCDFSKRVDTTAAVKELKERQVKRINSAQITAQVDDWGKKITQDLNKSFVKNILDTRVIDSLQKTYRIGIEIGSPIKLQNPALGKKVNEILDAYQYNAENHLPQIDNIQMSEDQEHLYFTSPIVLENQLKSASKTQLQELLTKTKIDSVDFRKKGDLLGLWMIKFSKKDVIRLVDVKQLSKLNTKIEQ</sequence>
<dbReference type="RefSeq" id="WP_283345117.1">
    <property type="nucleotide sequence ID" value="NZ_JASHIF010000011.1"/>
</dbReference>
<reference evidence="1 2" key="1">
    <citation type="submission" date="2023-05" db="EMBL/GenBank/DDBJ databases">
        <title>Novel species of genus Flectobacillus isolated from stream in China.</title>
        <authorList>
            <person name="Lu H."/>
        </authorList>
    </citation>
    <scope>NUCLEOTIDE SEQUENCE [LARGE SCALE GENOMIC DNA]</scope>
    <source>
        <strain evidence="1 2">KCTC 42575</strain>
    </source>
</reference>
<accession>A0ABT6YA94</accession>
<proteinExistence type="predicted"/>
<dbReference type="Proteomes" id="UP001236507">
    <property type="component" value="Unassembled WGS sequence"/>
</dbReference>
<name>A0ABT6YA94_9BACT</name>
<keyword evidence="2" id="KW-1185">Reference proteome</keyword>
<evidence type="ECO:0000313" key="2">
    <source>
        <dbReference type="Proteomes" id="UP001236507"/>
    </source>
</evidence>
<dbReference type="EMBL" id="JASHIF010000011">
    <property type="protein sequence ID" value="MDI9860397.1"/>
    <property type="molecule type" value="Genomic_DNA"/>
</dbReference>
<evidence type="ECO:0000313" key="1">
    <source>
        <dbReference type="EMBL" id="MDI9860397.1"/>
    </source>
</evidence>
<protein>
    <recommendedName>
        <fullName evidence="3">Lipoprotein</fullName>
    </recommendedName>
</protein>
<gene>
    <name evidence="1" type="ORF">QM524_14385</name>
</gene>
<evidence type="ECO:0008006" key="3">
    <source>
        <dbReference type="Google" id="ProtNLM"/>
    </source>
</evidence>